<reference evidence="3 4" key="1">
    <citation type="journal article" date="2014" name="Int. J. Syst. Evol. Microbiol.">
        <title>Nitrososphaera viennensis gen. nov., sp. nov., an aerobic and mesophilic, ammonia-oxidizing archaeon from soil and a member of the archaeal phylum Thaumarchaeota.</title>
        <authorList>
            <person name="Stieglmeier M."/>
            <person name="Klingl A."/>
            <person name="Alves R.J."/>
            <person name="Rittmann S.K."/>
            <person name="Melcher M."/>
            <person name="Leisch N."/>
            <person name="Schleper C."/>
        </authorList>
    </citation>
    <scope>NUCLEOTIDE SEQUENCE [LARGE SCALE GENOMIC DNA]</scope>
    <source>
        <strain evidence="3">EN76</strain>
    </source>
</reference>
<keyword evidence="2" id="KW-0472">Membrane</keyword>
<dbReference type="EMBL" id="CP007536">
    <property type="protein sequence ID" value="AIC16840.1"/>
    <property type="molecule type" value="Genomic_DNA"/>
</dbReference>
<accession>A0A060HNY3</accession>
<sequence>MSLLFKLFSDGVAGSFAYLVDSLGGEHGIYFFLVYLPVVPDPSSSSFVTSGSSSTDTVGLAIQSVFASVQNISLVFYVFVLTFAGLSYAFESIRIMKEGTASTILSESLVTLVLMFVALPIYNTAASMINVITTPDSNLILRQGDIMGIIKSTISPPAVDPAQTVLSSIMSVFVFILDLLALVSIAVFGALHIFFVGALVAVLPLLLVLRLLPLTRNPANSLIEMLVGLVLSSLMAAIFLRFGFEVSSQWGGLLSTLAGFGTLVSASLMPTVLAPRIGNVFSSTAGIVATAATGATVMGAFAGAGALASGMSVVQAAGGLGKVFGSPSSSTDPISSRIVGYTSGLRIVAPAMLAGGARGAGRGLAEAVKGIRVGPDLMPAGIRVQPASLSSNLQTIRERAPYSTALLHLEGRTAELAFTPIQGESAGHGWKFIEKVSSMDEEALAIKLADALGEPSLKQNPRRTAARFKESVGQFKTNPLLASRVSLNLEKFEQTGPPPKEAAASLIHNKNKFNQRLNKENAKLREQKRASERTLRFTGTTPVSLSSLFPDDEVK</sequence>
<dbReference type="AlphaFoldDB" id="A0A060HNY3"/>
<feature type="transmembrane region" description="Helical" evidence="2">
    <location>
        <begin position="285"/>
        <end position="308"/>
    </location>
</feature>
<dbReference type="KEGG" id="nvn:NVIE_025700"/>
<keyword evidence="2" id="KW-0812">Transmembrane</keyword>
<dbReference type="GeneID" id="30683419"/>
<feature type="transmembrane region" description="Helical" evidence="2">
    <location>
        <begin position="165"/>
        <end position="187"/>
    </location>
</feature>
<keyword evidence="2" id="KW-1133">Transmembrane helix</keyword>
<dbReference type="HOGENOM" id="CLU_449519_0_0_2"/>
<dbReference type="RefSeq" id="WP_075055512.1">
    <property type="nucleotide sequence ID" value="NZ_CP007536.1"/>
</dbReference>
<evidence type="ECO:0000313" key="3">
    <source>
        <dbReference type="EMBL" id="AIC16840.1"/>
    </source>
</evidence>
<feature type="transmembrane region" description="Helical" evidence="2">
    <location>
        <begin position="72"/>
        <end position="90"/>
    </location>
</feature>
<dbReference type="Proteomes" id="UP000027093">
    <property type="component" value="Chromosome"/>
</dbReference>
<keyword evidence="4" id="KW-1185">Reference proteome</keyword>
<feature type="transmembrane region" description="Helical" evidence="2">
    <location>
        <begin position="225"/>
        <end position="244"/>
    </location>
</feature>
<feature type="transmembrane region" description="Helical" evidence="2">
    <location>
        <begin position="110"/>
        <end position="132"/>
    </location>
</feature>
<name>A0A060HNY3_9ARCH</name>
<protein>
    <submittedName>
        <fullName evidence="3">Uncharacterized protein</fullName>
    </submittedName>
</protein>
<proteinExistence type="predicted"/>
<gene>
    <name evidence="3" type="ORF">NVIE_025700</name>
</gene>
<feature type="transmembrane region" description="Helical" evidence="2">
    <location>
        <begin position="250"/>
        <end position="273"/>
    </location>
</feature>
<evidence type="ECO:0000256" key="1">
    <source>
        <dbReference type="SAM" id="MobiDB-lite"/>
    </source>
</evidence>
<feature type="compositionally biased region" description="Polar residues" evidence="1">
    <location>
        <begin position="537"/>
        <end position="547"/>
    </location>
</feature>
<evidence type="ECO:0000313" key="4">
    <source>
        <dbReference type="Proteomes" id="UP000027093"/>
    </source>
</evidence>
<feature type="compositionally biased region" description="Basic and acidic residues" evidence="1">
    <location>
        <begin position="517"/>
        <end position="535"/>
    </location>
</feature>
<feature type="transmembrane region" description="Helical" evidence="2">
    <location>
        <begin position="193"/>
        <end position="213"/>
    </location>
</feature>
<feature type="region of interest" description="Disordered" evidence="1">
    <location>
        <begin position="512"/>
        <end position="555"/>
    </location>
</feature>
<evidence type="ECO:0000256" key="2">
    <source>
        <dbReference type="SAM" id="Phobius"/>
    </source>
</evidence>
<organism evidence="3 4">
    <name type="scientific">Nitrososphaera viennensis EN76</name>
    <dbReference type="NCBI Taxonomy" id="926571"/>
    <lineage>
        <taxon>Archaea</taxon>
        <taxon>Nitrososphaerota</taxon>
        <taxon>Nitrososphaeria</taxon>
        <taxon>Nitrososphaerales</taxon>
        <taxon>Nitrososphaeraceae</taxon>
        <taxon>Nitrososphaera</taxon>
    </lineage>
</organism>